<dbReference type="Proteomes" id="UP000318296">
    <property type="component" value="Unassembled WGS sequence"/>
</dbReference>
<keyword evidence="10 16" id="KW-0133">Cell shape</keyword>
<keyword evidence="12 16" id="KW-0560">Oxidoreductase</keyword>
<dbReference type="Gene3D" id="3.30.465.10">
    <property type="match status" value="1"/>
</dbReference>
<dbReference type="Gene3D" id="3.30.43.10">
    <property type="entry name" value="Uridine Diphospho-n-acetylenolpyruvylglucosamine Reductase, domain 2"/>
    <property type="match status" value="1"/>
</dbReference>
<comment type="catalytic activity">
    <reaction evidence="15 16">
        <text>UDP-N-acetyl-alpha-D-muramate + NADP(+) = UDP-N-acetyl-3-O-(1-carboxyvinyl)-alpha-D-glucosamine + NADPH + H(+)</text>
        <dbReference type="Rhea" id="RHEA:12248"/>
        <dbReference type="ChEBI" id="CHEBI:15378"/>
        <dbReference type="ChEBI" id="CHEBI:57783"/>
        <dbReference type="ChEBI" id="CHEBI:58349"/>
        <dbReference type="ChEBI" id="CHEBI:68483"/>
        <dbReference type="ChEBI" id="CHEBI:70757"/>
        <dbReference type="EC" id="1.3.1.98"/>
    </reaction>
</comment>
<dbReference type="GO" id="GO:0005829">
    <property type="term" value="C:cytosol"/>
    <property type="evidence" value="ECO:0007669"/>
    <property type="project" value="TreeGrafter"/>
</dbReference>
<dbReference type="GO" id="GO:0008360">
    <property type="term" value="P:regulation of cell shape"/>
    <property type="evidence" value="ECO:0007669"/>
    <property type="project" value="UniProtKB-KW"/>
</dbReference>
<dbReference type="AlphaFoldDB" id="A0A554LH48"/>
<evidence type="ECO:0000256" key="12">
    <source>
        <dbReference type="ARBA" id="ARBA00023002"/>
    </source>
</evidence>
<comment type="subcellular location">
    <subcellularLocation>
        <location evidence="3 16">Cytoplasm</location>
    </subcellularLocation>
</comment>
<dbReference type="Pfam" id="PF01565">
    <property type="entry name" value="FAD_binding_4"/>
    <property type="match status" value="1"/>
</dbReference>
<dbReference type="InterPro" id="IPR006094">
    <property type="entry name" value="Oxid_FAD_bind_N"/>
</dbReference>
<dbReference type="PANTHER" id="PTHR21071">
    <property type="entry name" value="UDP-N-ACETYLENOLPYRUVOYLGLUCOSAMINE REDUCTASE"/>
    <property type="match status" value="1"/>
</dbReference>
<evidence type="ECO:0000256" key="4">
    <source>
        <dbReference type="ARBA" id="ARBA00004752"/>
    </source>
</evidence>
<keyword evidence="5 16" id="KW-0963">Cytoplasm</keyword>
<evidence type="ECO:0000259" key="17">
    <source>
        <dbReference type="PROSITE" id="PS51387"/>
    </source>
</evidence>
<dbReference type="InterPro" id="IPR016169">
    <property type="entry name" value="FAD-bd_PCMH_sub2"/>
</dbReference>
<comment type="cofactor">
    <cofactor evidence="1 16">
        <name>FAD</name>
        <dbReference type="ChEBI" id="CHEBI:57692"/>
    </cofactor>
</comment>
<reference evidence="18 19" key="1">
    <citation type="submission" date="2017-07" db="EMBL/GenBank/DDBJ databases">
        <title>Mechanisms for carbon and nitrogen cycling indicate functional differentiation within the Candidate Phyla Radiation.</title>
        <authorList>
            <person name="Danczak R.E."/>
            <person name="Johnston M.D."/>
            <person name="Kenah C."/>
            <person name="Slattery M."/>
            <person name="Wrighton K.C."/>
            <person name="Wilkins M.J."/>
        </authorList>
    </citation>
    <scope>NUCLEOTIDE SEQUENCE [LARGE SCALE GENOMIC DNA]</scope>
    <source>
        <strain evidence="18">Licking1014_96</strain>
    </source>
</reference>
<keyword evidence="13 16" id="KW-0131">Cell cycle</keyword>
<dbReference type="GO" id="GO:0008762">
    <property type="term" value="F:UDP-N-acetylmuramate dehydrogenase activity"/>
    <property type="evidence" value="ECO:0007669"/>
    <property type="project" value="UniProtKB-UniRule"/>
</dbReference>
<accession>A0A554LH48</accession>
<dbReference type="GO" id="GO:0071949">
    <property type="term" value="F:FAD binding"/>
    <property type="evidence" value="ECO:0007669"/>
    <property type="project" value="InterPro"/>
</dbReference>
<feature type="active site" description="Proton donor" evidence="16">
    <location>
        <position position="221"/>
    </location>
</feature>
<evidence type="ECO:0000256" key="2">
    <source>
        <dbReference type="ARBA" id="ARBA00003921"/>
    </source>
</evidence>
<feature type="active site" evidence="16">
    <location>
        <position position="306"/>
    </location>
</feature>
<evidence type="ECO:0000256" key="10">
    <source>
        <dbReference type="ARBA" id="ARBA00022960"/>
    </source>
</evidence>
<comment type="function">
    <text evidence="2 16">Cell wall formation.</text>
</comment>
<evidence type="ECO:0000256" key="5">
    <source>
        <dbReference type="ARBA" id="ARBA00022490"/>
    </source>
</evidence>
<dbReference type="InterPro" id="IPR036635">
    <property type="entry name" value="MurB_C_sf"/>
</dbReference>
<keyword evidence="6 16" id="KW-0132">Cell division</keyword>
<feature type="active site" evidence="16">
    <location>
        <position position="169"/>
    </location>
</feature>
<dbReference type="InterPro" id="IPR003170">
    <property type="entry name" value="MurB"/>
</dbReference>
<dbReference type="SUPFAM" id="SSF56176">
    <property type="entry name" value="FAD-binding/transporter-associated domain-like"/>
    <property type="match status" value="1"/>
</dbReference>
<evidence type="ECO:0000256" key="9">
    <source>
        <dbReference type="ARBA" id="ARBA00022857"/>
    </source>
</evidence>
<gene>
    <name evidence="16" type="primary">murB</name>
    <name evidence="18" type="ORF">CEN92_63</name>
</gene>
<dbReference type="GO" id="GO:0071555">
    <property type="term" value="P:cell wall organization"/>
    <property type="evidence" value="ECO:0007669"/>
    <property type="project" value="UniProtKB-KW"/>
</dbReference>
<keyword evidence="7 16" id="KW-0285">Flavoprotein</keyword>
<dbReference type="GO" id="GO:0009252">
    <property type="term" value="P:peptidoglycan biosynthetic process"/>
    <property type="evidence" value="ECO:0007669"/>
    <property type="project" value="UniProtKB-UniRule"/>
</dbReference>
<dbReference type="PROSITE" id="PS51387">
    <property type="entry name" value="FAD_PCMH"/>
    <property type="match status" value="1"/>
</dbReference>
<evidence type="ECO:0000313" key="18">
    <source>
        <dbReference type="EMBL" id="TSC92204.1"/>
    </source>
</evidence>
<evidence type="ECO:0000256" key="8">
    <source>
        <dbReference type="ARBA" id="ARBA00022827"/>
    </source>
</evidence>
<dbReference type="SUPFAM" id="SSF56194">
    <property type="entry name" value="Uridine diphospho-N-Acetylenolpyruvylglucosamine reductase, MurB, C-terminal domain"/>
    <property type="match status" value="1"/>
</dbReference>
<sequence length="327" mass="36259">MLKTLKQKTGLEVQENVPLKKLTTMGIGGEARYFIKVNNVHELLAAAKTVIELKAKFFILGGGSNIIVSDSGFGGVVIKNESGEVSIESNEAVVDSGIQLSVLIRKLAELDFGGLEFMMGIPGTLGGAVVNNAGAFGDTISNHLKSITILDQEGEVRIVLKEDLKFSYRSSLFKQISGQKKVIILRVRLILRQGAREEIARKINNYLRLRADQPKGMTCGSYFKNPRVEIIEESWEPIIKDGRIPAGYLLEQINAKGRKEGGVFVSPQHANWIMNKGKGKAEEVRILADFLKADVERKFGIRLEEEIEYIGFENDEIRNPNDESNPN</sequence>
<evidence type="ECO:0000313" key="19">
    <source>
        <dbReference type="Proteomes" id="UP000318296"/>
    </source>
</evidence>
<evidence type="ECO:0000256" key="6">
    <source>
        <dbReference type="ARBA" id="ARBA00022618"/>
    </source>
</evidence>
<dbReference type="EC" id="1.3.1.98" evidence="16"/>
<dbReference type="Pfam" id="PF02873">
    <property type="entry name" value="MurB_C"/>
    <property type="match status" value="1"/>
</dbReference>
<dbReference type="UniPathway" id="UPA00219"/>
<evidence type="ECO:0000256" key="16">
    <source>
        <dbReference type="HAMAP-Rule" id="MF_00037"/>
    </source>
</evidence>
<dbReference type="InterPro" id="IPR011601">
    <property type="entry name" value="MurB_C"/>
</dbReference>
<dbReference type="NCBIfam" id="TIGR00179">
    <property type="entry name" value="murB"/>
    <property type="match status" value="1"/>
</dbReference>
<evidence type="ECO:0000256" key="3">
    <source>
        <dbReference type="ARBA" id="ARBA00004496"/>
    </source>
</evidence>
<keyword evidence="11 16" id="KW-0573">Peptidoglycan synthesis</keyword>
<evidence type="ECO:0000256" key="7">
    <source>
        <dbReference type="ARBA" id="ARBA00022630"/>
    </source>
</evidence>
<keyword evidence="14 16" id="KW-0961">Cell wall biogenesis/degradation</keyword>
<evidence type="ECO:0000256" key="14">
    <source>
        <dbReference type="ARBA" id="ARBA00023316"/>
    </source>
</evidence>
<organism evidence="18 19">
    <name type="scientific">Candidatus Berkelbacteria bacterium Licking1014_96</name>
    <dbReference type="NCBI Taxonomy" id="2017149"/>
    <lineage>
        <taxon>Bacteria</taxon>
        <taxon>Candidatus Berkelbacteria</taxon>
    </lineage>
</organism>
<dbReference type="InterPro" id="IPR016166">
    <property type="entry name" value="FAD-bd_PCMH"/>
</dbReference>
<dbReference type="InterPro" id="IPR036318">
    <property type="entry name" value="FAD-bd_PCMH-like_sf"/>
</dbReference>
<keyword evidence="9 16" id="KW-0521">NADP</keyword>
<evidence type="ECO:0000256" key="15">
    <source>
        <dbReference type="ARBA" id="ARBA00048914"/>
    </source>
</evidence>
<comment type="caution">
    <text evidence="18">The sequence shown here is derived from an EMBL/GenBank/DDBJ whole genome shotgun (WGS) entry which is preliminary data.</text>
</comment>
<dbReference type="PANTHER" id="PTHR21071:SF4">
    <property type="entry name" value="UDP-N-ACETYLENOLPYRUVOYLGLUCOSAMINE REDUCTASE"/>
    <property type="match status" value="1"/>
</dbReference>
<evidence type="ECO:0000256" key="11">
    <source>
        <dbReference type="ARBA" id="ARBA00022984"/>
    </source>
</evidence>
<keyword evidence="8 16" id="KW-0274">FAD</keyword>
<evidence type="ECO:0000256" key="1">
    <source>
        <dbReference type="ARBA" id="ARBA00001974"/>
    </source>
</evidence>
<dbReference type="Gene3D" id="3.90.78.10">
    <property type="entry name" value="UDP-N-acetylenolpyruvoylglucosamine reductase, C-terminal domain"/>
    <property type="match status" value="1"/>
</dbReference>
<name>A0A554LH48_9BACT</name>
<dbReference type="GO" id="GO:0051301">
    <property type="term" value="P:cell division"/>
    <property type="evidence" value="ECO:0007669"/>
    <property type="project" value="UniProtKB-KW"/>
</dbReference>
<dbReference type="InterPro" id="IPR016167">
    <property type="entry name" value="FAD-bd_PCMH_sub1"/>
</dbReference>
<comment type="similarity">
    <text evidence="16">Belongs to the MurB family.</text>
</comment>
<feature type="domain" description="FAD-binding PCMH-type" evidence="17">
    <location>
        <begin position="26"/>
        <end position="194"/>
    </location>
</feature>
<evidence type="ECO:0000256" key="13">
    <source>
        <dbReference type="ARBA" id="ARBA00023306"/>
    </source>
</evidence>
<comment type="pathway">
    <text evidence="4 16">Cell wall biogenesis; peptidoglycan biosynthesis.</text>
</comment>
<protein>
    <recommendedName>
        <fullName evidence="16">UDP-N-acetylenolpyruvoylglucosamine reductase</fullName>
        <ecNumber evidence="16">1.3.1.98</ecNumber>
    </recommendedName>
    <alternativeName>
        <fullName evidence="16">UDP-N-acetylmuramate dehydrogenase</fullName>
    </alternativeName>
</protein>
<dbReference type="EMBL" id="VMGH01000008">
    <property type="protein sequence ID" value="TSC92204.1"/>
    <property type="molecule type" value="Genomic_DNA"/>
</dbReference>
<dbReference type="HAMAP" id="MF_00037">
    <property type="entry name" value="MurB"/>
    <property type="match status" value="1"/>
</dbReference>
<proteinExistence type="inferred from homology"/>